<comment type="caution">
    <text evidence="2">The sequence shown here is derived from an EMBL/GenBank/DDBJ whole genome shotgun (WGS) entry which is preliminary data.</text>
</comment>
<feature type="transmembrane region" description="Helical" evidence="1">
    <location>
        <begin position="77"/>
        <end position="95"/>
    </location>
</feature>
<feature type="transmembrane region" description="Helical" evidence="1">
    <location>
        <begin position="443"/>
        <end position="462"/>
    </location>
</feature>
<feature type="transmembrane region" description="Helical" evidence="1">
    <location>
        <begin position="48"/>
        <end position="70"/>
    </location>
</feature>
<feature type="transmembrane region" description="Helical" evidence="1">
    <location>
        <begin position="540"/>
        <end position="559"/>
    </location>
</feature>
<feature type="transmembrane region" description="Helical" evidence="1">
    <location>
        <begin position="307"/>
        <end position="331"/>
    </location>
</feature>
<protein>
    <submittedName>
        <fullName evidence="2">Uncharacterized protein</fullName>
    </submittedName>
</protein>
<dbReference type="EMBL" id="JAGGMS010000001">
    <property type="protein sequence ID" value="MBP2180570.1"/>
    <property type="molecule type" value="Genomic_DNA"/>
</dbReference>
<dbReference type="RefSeq" id="WP_209664106.1">
    <property type="nucleotide sequence ID" value="NZ_JAGGMS010000001.1"/>
</dbReference>
<feature type="transmembrane region" description="Helical" evidence="1">
    <location>
        <begin position="124"/>
        <end position="144"/>
    </location>
</feature>
<feature type="transmembrane region" description="Helical" evidence="1">
    <location>
        <begin position="164"/>
        <end position="184"/>
    </location>
</feature>
<feature type="transmembrane region" description="Helical" evidence="1">
    <location>
        <begin position="509"/>
        <end position="528"/>
    </location>
</feature>
<sequence>MTSSARPSTLTPQRQPGLLSGALTCGVLGALLLAAGGVLPAVGDAHPGYSSALPLIVLALLPAAAAVFAVAGKRPTLAAGVLAGAAVLAPGRLLLDLQLLVDLSNAARPELHVPTQLEAGTPGVGLWLLLAGHVLTAAAGIAAVQFTRREAEAEGTDLPGGPRLVVLAIGLTVVAGVGLVMAPFESADPYLPARNAFESPWPVLTGGLLLAFAMPLGAALAFGSGLRAAARGSVLGLAFAVLAVAVPNLIAGFAVKDAGVSAGPVVAIVAALGLAALAIARQEGTQLNEDPDVAEEAKLPGRRRLELATGALAVLTAAAAVLGGLTAQVTSSSPAIDAPKSPAALLLVVAGILLGVLGLAMLLPGTGETLRPALSVAWVVVPLAGTAVLDTVLTASRFGGVLSPGAGVTWTSVALFAAVVTGICSAVAGMVERENDDGRRPASSATTPVVAAGVLAVAAFVVPVVTAPDYDPPTLITGFGASWWGAVIAVVAVLVALGLALYSRPMRAFALLLGVFLVLVLRAAEFPLVGGELDGSAIGIGLWLSIAAAIATGIAAGFVTRAAEEKP</sequence>
<keyword evidence="1" id="KW-0812">Transmembrane</keyword>
<feature type="transmembrane region" description="Helical" evidence="1">
    <location>
        <begin position="343"/>
        <end position="363"/>
    </location>
</feature>
<evidence type="ECO:0000256" key="1">
    <source>
        <dbReference type="SAM" id="Phobius"/>
    </source>
</evidence>
<feature type="transmembrane region" description="Helical" evidence="1">
    <location>
        <begin position="261"/>
        <end position="280"/>
    </location>
</feature>
<feature type="transmembrane region" description="Helical" evidence="1">
    <location>
        <begin position="482"/>
        <end position="502"/>
    </location>
</feature>
<gene>
    <name evidence="2" type="ORF">JOM49_002096</name>
</gene>
<proteinExistence type="predicted"/>
<evidence type="ECO:0000313" key="2">
    <source>
        <dbReference type="EMBL" id="MBP2180570.1"/>
    </source>
</evidence>
<keyword evidence="3" id="KW-1185">Reference proteome</keyword>
<feature type="transmembrane region" description="Helical" evidence="1">
    <location>
        <begin position="375"/>
        <end position="396"/>
    </location>
</feature>
<dbReference type="Proteomes" id="UP000741013">
    <property type="component" value="Unassembled WGS sequence"/>
</dbReference>
<feature type="transmembrane region" description="Helical" evidence="1">
    <location>
        <begin position="21"/>
        <end position="42"/>
    </location>
</feature>
<keyword evidence="1" id="KW-0472">Membrane</keyword>
<reference evidence="2 3" key="1">
    <citation type="submission" date="2021-03" db="EMBL/GenBank/DDBJ databases">
        <title>Sequencing the genomes of 1000 actinobacteria strains.</title>
        <authorList>
            <person name="Klenk H.-P."/>
        </authorList>
    </citation>
    <scope>NUCLEOTIDE SEQUENCE [LARGE SCALE GENOMIC DNA]</scope>
    <source>
        <strain evidence="2 3">DSM 45510</strain>
    </source>
</reference>
<feature type="transmembrane region" description="Helical" evidence="1">
    <location>
        <begin position="204"/>
        <end position="222"/>
    </location>
</feature>
<organism evidence="2 3">
    <name type="scientific">Amycolatopsis magusensis</name>
    <dbReference type="NCBI Taxonomy" id="882444"/>
    <lineage>
        <taxon>Bacteria</taxon>
        <taxon>Bacillati</taxon>
        <taxon>Actinomycetota</taxon>
        <taxon>Actinomycetes</taxon>
        <taxon>Pseudonocardiales</taxon>
        <taxon>Pseudonocardiaceae</taxon>
        <taxon>Amycolatopsis</taxon>
    </lineage>
</organism>
<feature type="transmembrane region" description="Helical" evidence="1">
    <location>
        <begin position="234"/>
        <end position="255"/>
    </location>
</feature>
<accession>A0ABS4PMB5</accession>
<name>A0ABS4PMB5_9PSEU</name>
<evidence type="ECO:0000313" key="3">
    <source>
        <dbReference type="Proteomes" id="UP000741013"/>
    </source>
</evidence>
<keyword evidence="1" id="KW-1133">Transmembrane helix</keyword>
<feature type="transmembrane region" description="Helical" evidence="1">
    <location>
        <begin position="408"/>
        <end position="431"/>
    </location>
</feature>